<proteinExistence type="predicted"/>
<evidence type="ECO:0000256" key="3">
    <source>
        <dbReference type="ARBA" id="ARBA00023157"/>
    </source>
</evidence>
<feature type="chain" id="PRO_5015997373" evidence="4">
    <location>
        <begin position="23"/>
        <end position="71"/>
    </location>
</feature>
<keyword evidence="3" id="KW-1015">Disulfide bond</keyword>
<dbReference type="AlphaFoldDB" id="A0A2Y9G217"/>
<dbReference type="InterPro" id="IPR050159">
    <property type="entry name" value="Kazal-type_SerProtInhib"/>
</dbReference>
<dbReference type="RefSeq" id="XP_012413449.1">
    <property type="nucleotide sequence ID" value="XM_012557995.1"/>
</dbReference>
<accession>A0A2Y9G217</accession>
<reference evidence="7" key="1">
    <citation type="submission" date="2025-08" db="UniProtKB">
        <authorList>
            <consortium name="RefSeq"/>
        </authorList>
    </citation>
    <scope>IDENTIFICATION</scope>
</reference>
<name>A0A2Y9G217_TRIMA</name>
<keyword evidence="7" id="KW-0722">Serine protease inhibitor</keyword>
<keyword evidence="2" id="KW-0964">Secreted</keyword>
<dbReference type="KEGG" id="tmu:105756717"/>
<dbReference type="InParanoid" id="A0A2Y9G217"/>
<dbReference type="GO" id="GO:0005576">
    <property type="term" value="C:extracellular region"/>
    <property type="evidence" value="ECO:0007669"/>
    <property type="project" value="UniProtKB-SubCell"/>
</dbReference>
<keyword evidence="4" id="KW-0732">Signal</keyword>
<keyword evidence="6" id="KW-1185">Reference proteome</keyword>
<dbReference type="FunCoup" id="A0A2Y9G217">
    <property type="interactions" value="24"/>
</dbReference>
<evidence type="ECO:0000256" key="4">
    <source>
        <dbReference type="SAM" id="SignalP"/>
    </source>
</evidence>
<evidence type="ECO:0000313" key="7">
    <source>
        <dbReference type="RefSeq" id="XP_012413449.1"/>
    </source>
</evidence>
<evidence type="ECO:0000313" key="6">
    <source>
        <dbReference type="Proteomes" id="UP000248480"/>
    </source>
</evidence>
<dbReference type="Gene3D" id="3.30.60.30">
    <property type="match status" value="1"/>
</dbReference>
<dbReference type="SUPFAM" id="SSF100895">
    <property type="entry name" value="Kazal-type serine protease inhibitors"/>
    <property type="match status" value="1"/>
</dbReference>
<sequence length="71" mass="7977">MRSKAFVLLLALALTTIFNVKCIPQRKEVDCSSFKNLPAGKESICYALYDPICGSDGRTYSNDCRFCYEVV</sequence>
<dbReference type="Proteomes" id="UP000248480">
    <property type="component" value="Unplaced"/>
</dbReference>
<dbReference type="GO" id="GO:0004867">
    <property type="term" value="F:serine-type endopeptidase inhibitor activity"/>
    <property type="evidence" value="ECO:0007669"/>
    <property type="project" value="UniProtKB-KW"/>
</dbReference>
<dbReference type="InterPro" id="IPR036058">
    <property type="entry name" value="Kazal_dom_sf"/>
</dbReference>
<dbReference type="SMART" id="SM00280">
    <property type="entry name" value="KAZAL"/>
    <property type="match status" value="1"/>
</dbReference>
<dbReference type="OrthoDB" id="328123at2759"/>
<dbReference type="STRING" id="127582.A0A2Y9G217"/>
<dbReference type="PANTHER" id="PTHR47499:SF2">
    <property type="entry name" value="SERINE PROTEASE INHIBITOR KAZAL-TYPE 9"/>
    <property type="match status" value="1"/>
</dbReference>
<dbReference type="CTD" id="643394"/>
<protein>
    <submittedName>
        <fullName evidence="7">Serine protease inhibitor Kazal-type 9</fullName>
    </submittedName>
</protein>
<keyword evidence="7" id="KW-0646">Protease inhibitor</keyword>
<evidence type="ECO:0000259" key="5">
    <source>
        <dbReference type="PROSITE" id="PS51465"/>
    </source>
</evidence>
<evidence type="ECO:0000256" key="1">
    <source>
        <dbReference type="ARBA" id="ARBA00004613"/>
    </source>
</evidence>
<feature type="domain" description="Kazal-like" evidence="5">
    <location>
        <begin position="25"/>
        <end position="71"/>
    </location>
</feature>
<dbReference type="PANTHER" id="PTHR47499">
    <property type="entry name" value="SERINE PROTEASE INHIBITOR KAZAL-TYPE 7 SPINK7"/>
    <property type="match status" value="1"/>
</dbReference>
<gene>
    <name evidence="7" type="primary">SPINK9</name>
</gene>
<dbReference type="PROSITE" id="PS51465">
    <property type="entry name" value="KAZAL_2"/>
    <property type="match status" value="1"/>
</dbReference>
<dbReference type="InterPro" id="IPR002350">
    <property type="entry name" value="Kazal_dom"/>
</dbReference>
<dbReference type="PROSITE" id="PS00282">
    <property type="entry name" value="KAZAL_1"/>
    <property type="match status" value="1"/>
</dbReference>
<dbReference type="GeneID" id="105756717"/>
<organism evidence="6 7">
    <name type="scientific">Trichechus manatus latirostris</name>
    <name type="common">Florida manatee</name>
    <dbReference type="NCBI Taxonomy" id="127582"/>
    <lineage>
        <taxon>Eukaryota</taxon>
        <taxon>Metazoa</taxon>
        <taxon>Chordata</taxon>
        <taxon>Craniata</taxon>
        <taxon>Vertebrata</taxon>
        <taxon>Euteleostomi</taxon>
        <taxon>Mammalia</taxon>
        <taxon>Eutheria</taxon>
        <taxon>Afrotheria</taxon>
        <taxon>Sirenia</taxon>
        <taxon>Trichechidae</taxon>
        <taxon>Trichechus</taxon>
    </lineage>
</organism>
<dbReference type="Pfam" id="PF00050">
    <property type="entry name" value="Kazal_1"/>
    <property type="match status" value="1"/>
</dbReference>
<comment type="subcellular location">
    <subcellularLocation>
        <location evidence="1">Secreted</location>
    </subcellularLocation>
</comment>
<feature type="signal peptide" evidence="4">
    <location>
        <begin position="1"/>
        <end position="22"/>
    </location>
</feature>
<evidence type="ECO:0000256" key="2">
    <source>
        <dbReference type="ARBA" id="ARBA00022525"/>
    </source>
</evidence>